<dbReference type="InterPro" id="IPR030826">
    <property type="entry name" value="Ribosomal_bTHX/bTHXc/bTHXm"/>
</dbReference>
<dbReference type="GO" id="GO:0005840">
    <property type="term" value="C:ribosome"/>
    <property type="evidence" value="ECO:0007669"/>
    <property type="project" value="UniProtKB-KW"/>
</dbReference>
<dbReference type="AlphaFoldDB" id="A0A935C970"/>
<comment type="caution">
    <text evidence="5">The sequence shown here is derived from an EMBL/GenBank/DDBJ whole genome shotgun (WGS) entry which is preliminary data.</text>
</comment>
<evidence type="ECO:0000256" key="2">
    <source>
        <dbReference type="ARBA" id="ARBA00022980"/>
    </source>
</evidence>
<feature type="compositionally biased region" description="Basic residues" evidence="4">
    <location>
        <begin position="1"/>
        <end position="12"/>
    </location>
</feature>
<dbReference type="NCBIfam" id="TIGR04560">
    <property type="entry name" value="ribo_THX"/>
    <property type="match status" value="1"/>
</dbReference>
<evidence type="ECO:0000256" key="3">
    <source>
        <dbReference type="ARBA" id="ARBA00023274"/>
    </source>
</evidence>
<sequence>MGKGDRKTKKGKISMGSYGVLRPKKSNEPTAIEPTKKAEKKPKAEPKAAATKSTKKK</sequence>
<proteinExistence type="inferred from homology"/>
<feature type="compositionally biased region" description="Low complexity" evidence="4">
    <location>
        <begin position="47"/>
        <end position="57"/>
    </location>
</feature>
<evidence type="ECO:0000256" key="1">
    <source>
        <dbReference type="ARBA" id="ARBA00010834"/>
    </source>
</evidence>
<dbReference type="Pfam" id="PF17070">
    <property type="entry name" value="Thx"/>
    <property type="match status" value="1"/>
</dbReference>
<dbReference type="InterPro" id="IPR031414">
    <property type="entry name" value="Ribosomal_bTHX"/>
</dbReference>
<dbReference type="Proteomes" id="UP000611723">
    <property type="component" value="Unassembled WGS sequence"/>
</dbReference>
<keyword evidence="2 5" id="KW-0689">Ribosomal protein</keyword>
<evidence type="ECO:0000313" key="5">
    <source>
        <dbReference type="EMBL" id="MBK6265407.1"/>
    </source>
</evidence>
<comment type="similarity">
    <text evidence="1">Belongs to the bacterial ribosomal protein bTHX family.</text>
</comment>
<dbReference type="RefSeq" id="WP_201431070.1">
    <property type="nucleotide sequence ID" value="NZ_JAEQBW010000003.1"/>
</dbReference>
<protein>
    <submittedName>
        <fullName evidence="5">30S ribosomal protein THX</fullName>
    </submittedName>
</protein>
<reference evidence="5" key="1">
    <citation type="submission" date="2021-01" db="EMBL/GenBank/DDBJ databases">
        <title>Marivirga aurantiaca sp. nov., isolated from intertidal surface sediments.</title>
        <authorList>
            <person name="Zhang M."/>
        </authorList>
    </citation>
    <scope>NUCLEOTIDE SEQUENCE</scope>
    <source>
        <strain evidence="5">S37H4</strain>
    </source>
</reference>
<keyword evidence="6" id="KW-1185">Reference proteome</keyword>
<dbReference type="GO" id="GO:1990904">
    <property type="term" value="C:ribonucleoprotein complex"/>
    <property type="evidence" value="ECO:0007669"/>
    <property type="project" value="UniProtKB-KW"/>
</dbReference>
<keyword evidence="3" id="KW-0687">Ribonucleoprotein</keyword>
<evidence type="ECO:0000256" key="4">
    <source>
        <dbReference type="SAM" id="MobiDB-lite"/>
    </source>
</evidence>
<feature type="region of interest" description="Disordered" evidence="4">
    <location>
        <begin position="1"/>
        <end position="57"/>
    </location>
</feature>
<feature type="compositionally biased region" description="Basic and acidic residues" evidence="4">
    <location>
        <begin position="34"/>
        <end position="46"/>
    </location>
</feature>
<name>A0A935C970_9BACT</name>
<evidence type="ECO:0000313" key="6">
    <source>
        <dbReference type="Proteomes" id="UP000611723"/>
    </source>
</evidence>
<organism evidence="5 6">
    <name type="scientific">Marivirga aurantiaca</name>
    <dbReference type="NCBI Taxonomy" id="2802615"/>
    <lineage>
        <taxon>Bacteria</taxon>
        <taxon>Pseudomonadati</taxon>
        <taxon>Bacteroidota</taxon>
        <taxon>Cytophagia</taxon>
        <taxon>Cytophagales</taxon>
        <taxon>Marivirgaceae</taxon>
        <taxon>Marivirga</taxon>
    </lineage>
</organism>
<dbReference type="EMBL" id="JAEQBW010000003">
    <property type="protein sequence ID" value="MBK6265407.1"/>
    <property type="molecule type" value="Genomic_DNA"/>
</dbReference>
<gene>
    <name evidence="5" type="ORF">JKA74_10195</name>
</gene>
<accession>A0A935C970</accession>